<evidence type="ECO:0008006" key="3">
    <source>
        <dbReference type="Google" id="ProtNLM"/>
    </source>
</evidence>
<evidence type="ECO:0000313" key="2">
    <source>
        <dbReference type="Proteomes" id="UP001153954"/>
    </source>
</evidence>
<protein>
    <recommendedName>
        <fullName evidence="3">Retrotransposon gag domain-containing protein</fullName>
    </recommendedName>
</protein>
<dbReference type="EMBL" id="CAKOGL010000043">
    <property type="protein sequence ID" value="CAH2108917.1"/>
    <property type="molecule type" value="Genomic_DNA"/>
</dbReference>
<comment type="caution">
    <text evidence="1">The sequence shown here is derived from an EMBL/GenBank/DDBJ whole genome shotgun (WGS) entry which is preliminary data.</text>
</comment>
<evidence type="ECO:0000313" key="1">
    <source>
        <dbReference type="EMBL" id="CAH2108917.1"/>
    </source>
</evidence>
<proteinExistence type="predicted"/>
<organism evidence="1 2">
    <name type="scientific">Euphydryas editha</name>
    <name type="common">Edith's checkerspot</name>
    <dbReference type="NCBI Taxonomy" id="104508"/>
    <lineage>
        <taxon>Eukaryota</taxon>
        <taxon>Metazoa</taxon>
        <taxon>Ecdysozoa</taxon>
        <taxon>Arthropoda</taxon>
        <taxon>Hexapoda</taxon>
        <taxon>Insecta</taxon>
        <taxon>Pterygota</taxon>
        <taxon>Neoptera</taxon>
        <taxon>Endopterygota</taxon>
        <taxon>Lepidoptera</taxon>
        <taxon>Glossata</taxon>
        <taxon>Ditrysia</taxon>
        <taxon>Papilionoidea</taxon>
        <taxon>Nymphalidae</taxon>
        <taxon>Nymphalinae</taxon>
        <taxon>Euphydryas</taxon>
    </lineage>
</organism>
<dbReference type="AlphaFoldDB" id="A0AAU9VES9"/>
<sequence>MESFNYRTAVALLPVMNGDENVTKSLIDAIELYSSSLTKEGKEMLIKFILKTRLHENAKLRMSTLYDSCDSLIRDMRHHLLTKKSNTAIHKELSSISQNGLTVDKYGSKVEQLFVDLTVTQADGDQNAYKILRPQNEKNAIKSFIDGLRNREIRTILSARNYDTLKDTIRAAQDEELSYNRPHSHDMAYVGYQDYSYNNRGNHRRFNNGRSNHSGASLSVLKYNTVARWNIPIQKECISINGIGGKVQTMGYVFITLTING</sequence>
<dbReference type="Proteomes" id="UP001153954">
    <property type="component" value="Unassembled WGS sequence"/>
</dbReference>
<reference evidence="1" key="1">
    <citation type="submission" date="2022-03" db="EMBL/GenBank/DDBJ databases">
        <authorList>
            <person name="Tunstrom K."/>
        </authorList>
    </citation>
    <scope>NUCLEOTIDE SEQUENCE</scope>
</reference>
<name>A0AAU9VES9_EUPED</name>
<keyword evidence="2" id="KW-1185">Reference proteome</keyword>
<accession>A0AAU9VES9</accession>
<gene>
    <name evidence="1" type="ORF">EEDITHA_LOCUS22809</name>
</gene>